<organism evidence="7 8">
    <name type="scientific">Phoenix dactylifera</name>
    <name type="common">Date palm</name>
    <dbReference type="NCBI Taxonomy" id="42345"/>
    <lineage>
        <taxon>Eukaryota</taxon>
        <taxon>Viridiplantae</taxon>
        <taxon>Streptophyta</taxon>
        <taxon>Embryophyta</taxon>
        <taxon>Tracheophyta</taxon>
        <taxon>Spermatophyta</taxon>
        <taxon>Magnoliopsida</taxon>
        <taxon>Liliopsida</taxon>
        <taxon>Arecaceae</taxon>
        <taxon>Coryphoideae</taxon>
        <taxon>Phoeniceae</taxon>
        <taxon>Phoenix</taxon>
    </lineage>
</organism>
<comment type="similarity">
    <text evidence="5">Belongs to the iron/ascorbate-dependent oxidoreductase family.</text>
</comment>
<reference evidence="7" key="1">
    <citation type="journal article" date="2019" name="Nat. Commun.">
        <title>Genome-wide association mapping of date palm fruit traits.</title>
        <authorList>
            <person name="Hazzouri K.M."/>
            <person name="Gros-Balthazard M."/>
            <person name="Flowers J.M."/>
            <person name="Copetti D."/>
            <person name="Lemansour A."/>
            <person name="Lebrun M."/>
            <person name="Masmoudi K."/>
            <person name="Ferrand S."/>
            <person name="Dhar M.I."/>
            <person name="Fresquez Z.A."/>
            <person name="Rosas U."/>
            <person name="Zhang J."/>
            <person name="Talag J."/>
            <person name="Lee S."/>
            <person name="Kudrna D."/>
            <person name="Powell R.F."/>
            <person name="Leitch I.J."/>
            <person name="Krueger R.R."/>
            <person name="Wing R.A."/>
            <person name="Amiri K.M.A."/>
            <person name="Purugganan M.D."/>
        </authorList>
    </citation>
    <scope>NUCLEOTIDE SEQUENCE [LARGE SCALE GENOMIC DNA]</scope>
    <source>
        <strain evidence="7">cv. Khalas</strain>
    </source>
</reference>
<dbReference type="InterPro" id="IPR005123">
    <property type="entry name" value="Oxoglu/Fe-dep_dioxygenase_dom"/>
</dbReference>
<dbReference type="Gene3D" id="2.60.120.330">
    <property type="entry name" value="B-lactam Antibiotic, Isopenicillin N Synthase, Chain"/>
    <property type="match status" value="1"/>
</dbReference>
<sequence length="359" mass="40430">MESAASTEYRAVTWSRSFLSAKDHSAVLMDPNPPFLATYKALFDSRQPQQSDTDQMGAAEEYELPVIDLSHLNGKPKEEQCKRDIMAAASEWGFFQVVNHGVSSGVMDRLREVQVGVFRRPFEKKASEKLPDFSPENYRWGTPTPTSLEQLSWSEAYHIPLAPSTGVAKASTRHIMEEFSTAMSRLAHQLVVILARGLGCDGTYIKENCTCNTCYLRLNRYPPCPVKNGVFGLIPHTDSSFLTIVRQDQVGGLQLMKDGSWITVKPNLNALIVNIGDLFQAWSNGVYKSVEHRVMSNPQLERFSVAYFLCPSYDTVIQSHAEPAIYREFSFGEYKQQVREDVRRTGHKVGLSRFLAQST</sequence>
<name>A0A8B7CNW2_PHODC</name>
<dbReference type="PANTHER" id="PTHR47990">
    <property type="entry name" value="2-OXOGLUTARATE (2OG) AND FE(II)-DEPENDENT OXYGENASE SUPERFAMILY PROTEIN-RELATED"/>
    <property type="match status" value="1"/>
</dbReference>
<dbReference type="AlphaFoldDB" id="A0A8B7CNW2"/>
<dbReference type="InterPro" id="IPR027443">
    <property type="entry name" value="IPNS-like_sf"/>
</dbReference>
<evidence type="ECO:0000256" key="3">
    <source>
        <dbReference type="ARBA" id="ARBA00023002"/>
    </source>
</evidence>
<dbReference type="InterPro" id="IPR044861">
    <property type="entry name" value="IPNS-like_FE2OG_OXY"/>
</dbReference>
<dbReference type="Pfam" id="PF14226">
    <property type="entry name" value="DIOX_N"/>
    <property type="match status" value="1"/>
</dbReference>
<evidence type="ECO:0000256" key="1">
    <source>
        <dbReference type="ARBA" id="ARBA00001961"/>
    </source>
</evidence>
<dbReference type="Pfam" id="PF03171">
    <property type="entry name" value="2OG-FeII_Oxy"/>
    <property type="match status" value="1"/>
</dbReference>
<evidence type="ECO:0000313" key="8">
    <source>
        <dbReference type="RefSeq" id="XP_008803234.3"/>
    </source>
</evidence>
<evidence type="ECO:0000313" key="7">
    <source>
        <dbReference type="Proteomes" id="UP000228380"/>
    </source>
</evidence>
<keyword evidence="2 5" id="KW-0479">Metal-binding</keyword>
<dbReference type="RefSeq" id="XP_008803234.3">
    <property type="nucleotide sequence ID" value="XM_008805012.3"/>
</dbReference>
<reference evidence="8" key="2">
    <citation type="submission" date="2025-08" db="UniProtKB">
        <authorList>
            <consortium name="RefSeq"/>
        </authorList>
    </citation>
    <scope>IDENTIFICATION</scope>
    <source>
        <tissue evidence="8">Young leaves</tissue>
    </source>
</reference>
<dbReference type="GO" id="GO:0016491">
    <property type="term" value="F:oxidoreductase activity"/>
    <property type="evidence" value="ECO:0007669"/>
    <property type="project" value="UniProtKB-KW"/>
</dbReference>
<dbReference type="SUPFAM" id="SSF51197">
    <property type="entry name" value="Clavaminate synthase-like"/>
    <property type="match status" value="1"/>
</dbReference>
<dbReference type="Proteomes" id="UP000228380">
    <property type="component" value="Chromosome 4"/>
</dbReference>
<gene>
    <name evidence="8" type="primary">LOC103716836</name>
</gene>
<dbReference type="OrthoDB" id="288590at2759"/>
<dbReference type="GO" id="GO:0046872">
    <property type="term" value="F:metal ion binding"/>
    <property type="evidence" value="ECO:0007669"/>
    <property type="project" value="UniProtKB-KW"/>
</dbReference>
<evidence type="ECO:0000256" key="5">
    <source>
        <dbReference type="RuleBase" id="RU003682"/>
    </source>
</evidence>
<accession>A0A8B7CNW2</accession>
<keyword evidence="3 5" id="KW-0560">Oxidoreductase</keyword>
<evidence type="ECO:0000256" key="4">
    <source>
        <dbReference type="ARBA" id="ARBA00023004"/>
    </source>
</evidence>
<keyword evidence="7" id="KW-1185">Reference proteome</keyword>
<feature type="domain" description="Fe2OG dioxygenase" evidence="6">
    <location>
        <begin position="212"/>
        <end position="311"/>
    </location>
</feature>
<evidence type="ECO:0000256" key="2">
    <source>
        <dbReference type="ARBA" id="ARBA00022723"/>
    </source>
</evidence>
<dbReference type="GeneID" id="103716836"/>
<dbReference type="PROSITE" id="PS51471">
    <property type="entry name" value="FE2OG_OXY"/>
    <property type="match status" value="1"/>
</dbReference>
<dbReference type="InterPro" id="IPR050231">
    <property type="entry name" value="Iron_ascorbate_oxido_reductase"/>
</dbReference>
<proteinExistence type="inferred from homology"/>
<protein>
    <submittedName>
        <fullName evidence="8">Gibberellin 2-beta-dioxygenase 8-like</fullName>
    </submittedName>
</protein>
<comment type="cofactor">
    <cofactor evidence="1">
        <name>L-ascorbate</name>
        <dbReference type="ChEBI" id="CHEBI:38290"/>
    </cofactor>
</comment>
<keyword evidence="4 5" id="KW-0408">Iron</keyword>
<dbReference type="KEGG" id="pda:103716836"/>
<dbReference type="InterPro" id="IPR026992">
    <property type="entry name" value="DIOX_N"/>
</dbReference>
<evidence type="ECO:0000259" key="6">
    <source>
        <dbReference type="PROSITE" id="PS51471"/>
    </source>
</evidence>